<dbReference type="InterPro" id="IPR002347">
    <property type="entry name" value="SDR_fam"/>
</dbReference>
<evidence type="ECO:0008006" key="6">
    <source>
        <dbReference type="Google" id="ProtNLM"/>
    </source>
</evidence>
<reference evidence="4 5" key="1">
    <citation type="submission" date="2018-07" db="EMBL/GenBank/DDBJ databases">
        <title>Genomic Encyclopedia of Type Strains, Phase IV (KMG-IV): sequencing the most valuable type-strain genomes for metagenomic binning, comparative biology and taxonomic classification.</title>
        <authorList>
            <person name="Goeker M."/>
        </authorList>
    </citation>
    <scope>NUCLEOTIDE SEQUENCE [LARGE SCALE GENOMIC DNA]</scope>
    <source>
        <strain evidence="4 5">DSM 25281</strain>
    </source>
</reference>
<dbReference type="Gene3D" id="3.40.50.720">
    <property type="entry name" value="NAD(P)-binding Rossmann-like Domain"/>
    <property type="match status" value="1"/>
</dbReference>
<dbReference type="SUPFAM" id="SSF51735">
    <property type="entry name" value="NAD(P)-binding Rossmann-fold domains"/>
    <property type="match status" value="1"/>
</dbReference>
<sequence length="259" mass="28358">MRNETVLITGASNGIGLDLAEIFSEKSYTVVMVARSGKKMETIAAELREKYKNDIMVIEKDLSLSDAPQELYNELKLRGVSVDVLINNAGFGLFGEFADTDLQKELNMIQLNISALTAMTKVFSEDMIKRKNGKILNVASTAAFQAGPLMAVYYATKAYVLSFSEALENELKDTGVHVSTLCPGPTHTGFSEKAELEQSKLFSSGAMNSKKVAQIGFDGLMNGKSVIIPGAKNRFLATAIRFLPRKAVIATVRKMQERK</sequence>
<dbReference type="PANTHER" id="PTHR44196">
    <property type="entry name" value="DEHYDROGENASE/REDUCTASE SDR FAMILY MEMBER 7B"/>
    <property type="match status" value="1"/>
</dbReference>
<evidence type="ECO:0000256" key="1">
    <source>
        <dbReference type="ARBA" id="ARBA00006484"/>
    </source>
</evidence>
<proteinExistence type="inferred from homology"/>
<dbReference type="PIRSF" id="PIRSF000126">
    <property type="entry name" value="11-beta-HSD1"/>
    <property type="match status" value="1"/>
</dbReference>
<protein>
    <recommendedName>
        <fullName evidence="6">Short-subunit dehydrogenase</fullName>
    </recommendedName>
</protein>
<evidence type="ECO:0000256" key="2">
    <source>
        <dbReference type="ARBA" id="ARBA00023002"/>
    </source>
</evidence>
<keyword evidence="2" id="KW-0560">Oxidoreductase</keyword>
<dbReference type="PANTHER" id="PTHR44196:SF2">
    <property type="entry name" value="SHORT-CHAIN DEHYDROGENASE-RELATED"/>
    <property type="match status" value="1"/>
</dbReference>
<gene>
    <name evidence="4" type="ORF">DFR59_10877</name>
</gene>
<dbReference type="GO" id="GO:0016020">
    <property type="term" value="C:membrane"/>
    <property type="evidence" value="ECO:0007669"/>
    <property type="project" value="TreeGrafter"/>
</dbReference>
<dbReference type="CDD" id="cd05233">
    <property type="entry name" value="SDR_c"/>
    <property type="match status" value="1"/>
</dbReference>
<dbReference type="Proteomes" id="UP000255326">
    <property type="component" value="Unassembled WGS sequence"/>
</dbReference>
<name>A0A370GCK7_9BACI</name>
<evidence type="ECO:0000256" key="3">
    <source>
        <dbReference type="RuleBase" id="RU000363"/>
    </source>
</evidence>
<dbReference type="AlphaFoldDB" id="A0A370GCK7"/>
<dbReference type="InterPro" id="IPR036291">
    <property type="entry name" value="NAD(P)-bd_dom_sf"/>
</dbReference>
<dbReference type="GO" id="GO:0016491">
    <property type="term" value="F:oxidoreductase activity"/>
    <property type="evidence" value="ECO:0007669"/>
    <property type="project" value="UniProtKB-KW"/>
</dbReference>
<dbReference type="Pfam" id="PF00106">
    <property type="entry name" value="adh_short"/>
    <property type="match status" value="1"/>
</dbReference>
<dbReference type="PRINTS" id="PR00080">
    <property type="entry name" value="SDRFAMILY"/>
</dbReference>
<evidence type="ECO:0000313" key="4">
    <source>
        <dbReference type="EMBL" id="RDI41427.1"/>
    </source>
</evidence>
<dbReference type="EMBL" id="QQAY01000008">
    <property type="protein sequence ID" value="RDI41427.1"/>
    <property type="molecule type" value="Genomic_DNA"/>
</dbReference>
<dbReference type="PRINTS" id="PR00081">
    <property type="entry name" value="GDHRDH"/>
</dbReference>
<evidence type="ECO:0000313" key="5">
    <source>
        <dbReference type="Proteomes" id="UP000255326"/>
    </source>
</evidence>
<organism evidence="4 5">
    <name type="scientific">Falsibacillus pallidus</name>
    <dbReference type="NCBI Taxonomy" id="493781"/>
    <lineage>
        <taxon>Bacteria</taxon>
        <taxon>Bacillati</taxon>
        <taxon>Bacillota</taxon>
        <taxon>Bacilli</taxon>
        <taxon>Bacillales</taxon>
        <taxon>Bacillaceae</taxon>
        <taxon>Falsibacillus</taxon>
    </lineage>
</organism>
<keyword evidence="5" id="KW-1185">Reference proteome</keyword>
<dbReference type="OrthoDB" id="9808814at2"/>
<accession>A0A370GCK7</accession>
<comment type="caution">
    <text evidence="4">The sequence shown here is derived from an EMBL/GenBank/DDBJ whole genome shotgun (WGS) entry which is preliminary data.</text>
</comment>
<dbReference type="RefSeq" id="WP_114746089.1">
    <property type="nucleotide sequence ID" value="NZ_QQAY01000008.1"/>
</dbReference>
<comment type="similarity">
    <text evidence="1 3">Belongs to the short-chain dehydrogenases/reductases (SDR) family.</text>
</comment>